<keyword evidence="1" id="KW-0812">Transmembrane</keyword>
<feature type="signal peptide" evidence="2">
    <location>
        <begin position="1"/>
        <end position="23"/>
    </location>
</feature>
<sequence>MRTERLAAPLALLLLLLAGGALAHDADLLFAQTGRSQPGAPQVHARLTMTVSTLEVLLSNRTDEEKPVSQKDLDARHPALAVGVWDRASLRTPEGPCARVGQTAQWHETFVELTATFHCPPGPVWQTFGLLSVLPPRYQVVWSRPGGGQGVSRVVDARQPQVVVSDAGEAPQRVPGLAGWVHLGMKHIFEGADHLAFLAALLLVGGTLKRVLALVSAFTVAHSLTLGATALGVLPLDAQRAHWAEVAIAVSILYVAAENLLVRQPRYRPLLTFLFGLVHGLGFARVLAGHGLEKSGLSELLGFNFGVELGQALVVLPVLPLMRLIQRRPAVHRKIVVLLSGAVLFMGINWLIERVG</sequence>
<protein>
    <submittedName>
        <fullName evidence="3">HupE/UreJ family protein</fullName>
    </submittedName>
</protein>
<keyword evidence="2" id="KW-0732">Signal</keyword>
<dbReference type="RefSeq" id="WP_272134459.1">
    <property type="nucleotide sequence ID" value="NZ_JAQNDM010000001.1"/>
</dbReference>
<feature type="transmembrane region" description="Helical" evidence="1">
    <location>
        <begin position="211"/>
        <end position="234"/>
    </location>
</feature>
<gene>
    <name evidence="3" type="ORF">POL68_01910</name>
</gene>
<feature type="transmembrane region" description="Helical" evidence="1">
    <location>
        <begin position="269"/>
        <end position="288"/>
    </location>
</feature>
<evidence type="ECO:0000313" key="4">
    <source>
        <dbReference type="Proteomes" id="UP001221838"/>
    </source>
</evidence>
<dbReference type="InterPro" id="IPR032809">
    <property type="entry name" value="Put_HupE_UreJ"/>
</dbReference>
<evidence type="ECO:0000256" key="1">
    <source>
        <dbReference type="SAM" id="Phobius"/>
    </source>
</evidence>
<name>A0ABT5D2B4_9BACT</name>
<proteinExistence type="predicted"/>
<evidence type="ECO:0000313" key="3">
    <source>
        <dbReference type="EMBL" id="MDC0707214.1"/>
    </source>
</evidence>
<evidence type="ECO:0000256" key="2">
    <source>
        <dbReference type="SAM" id="SignalP"/>
    </source>
</evidence>
<reference evidence="3 4" key="1">
    <citation type="submission" date="2022-11" db="EMBL/GenBank/DDBJ databases">
        <title>Minimal conservation of predation-associated metabolite biosynthetic gene clusters underscores biosynthetic potential of Myxococcota including descriptions for ten novel species: Archangium lansinium sp. nov., Myxococcus landrumus sp. nov., Nannocystis bai.</title>
        <authorList>
            <person name="Ahearne A."/>
            <person name="Stevens C."/>
            <person name="Dowd S."/>
        </authorList>
    </citation>
    <scope>NUCLEOTIDE SEQUENCE [LARGE SCALE GENOMIC DNA]</scope>
    <source>
        <strain evidence="3 4">NCWAL01</strain>
    </source>
</reference>
<feature type="transmembrane region" description="Helical" evidence="1">
    <location>
        <begin position="334"/>
        <end position="352"/>
    </location>
</feature>
<feature type="transmembrane region" description="Helical" evidence="1">
    <location>
        <begin position="300"/>
        <end position="322"/>
    </location>
</feature>
<comment type="caution">
    <text evidence="3">The sequence shown here is derived from an EMBL/GenBank/DDBJ whole genome shotgun (WGS) entry which is preliminary data.</text>
</comment>
<dbReference type="Proteomes" id="UP001221838">
    <property type="component" value="Unassembled WGS sequence"/>
</dbReference>
<feature type="transmembrane region" description="Helical" evidence="1">
    <location>
        <begin position="240"/>
        <end position="257"/>
    </location>
</feature>
<dbReference type="Pfam" id="PF13795">
    <property type="entry name" value="HupE_UreJ_2"/>
    <property type="match status" value="1"/>
</dbReference>
<accession>A0ABT5D2B4</accession>
<organism evidence="3 4">
    <name type="scientific">Stigmatella ashevillensis</name>
    <dbReference type="NCBI Taxonomy" id="2995309"/>
    <lineage>
        <taxon>Bacteria</taxon>
        <taxon>Pseudomonadati</taxon>
        <taxon>Myxococcota</taxon>
        <taxon>Myxococcia</taxon>
        <taxon>Myxococcales</taxon>
        <taxon>Cystobacterineae</taxon>
        <taxon>Archangiaceae</taxon>
        <taxon>Stigmatella</taxon>
    </lineage>
</organism>
<keyword evidence="4" id="KW-1185">Reference proteome</keyword>
<feature type="chain" id="PRO_5045053681" evidence="2">
    <location>
        <begin position="24"/>
        <end position="356"/>
    </location>
</feature>
<dbReference type="EMBL" id="JAQNDM010000001">
    <property type="protein sequence ID" value="MDC0707214.1"/>
    <property type="molecule type" value="Genomic_DNA"/>
</dbReference>
<keyword evidence="1" id="KW-0472">Membrane</keyword>
<keyword evidence="1" id="KW-1133">Transmembrane helix</keyword>